<comment type="caution">
    <text evidence="3">The sequence shown here is derived from an EMBL/GenBank/DDBJ whole genome shotgun (WGS) entry which is preliminary data.</text>
</comment>
<keyword evidence="4" id="KW-1185">Reference proteome</keyword>
<feature type="transmembrane region" description="Helical" evidence="2">
    <location>
        <begin position="152"/>
        <end position="172"/>
    </location>
</feature>
<name>A0ABW2T6G1_9ACTN</name>
<dbReference type="RefSeq" id="WP_343982391.1">
    <property type="nucleotide sequence ID" value="NZ_BAAAGK010000239.1"/>
</dbReference>
<proteinExistence type="predicted"/>
<feature type="transmembrane region" description="Helical" evidence="2">
    <location>
        <begin position="184"/>
        <end position="205"/>
    </location>
</feature>
<dbReference type="InterPro" id="IPR018750">
    <property type="entry name" value="DUF2306_membrane"/>
</dbReference>
<accession>A0ABW2T6G1</accession>
<feature type="transmembrane region" description="Helical" evidence="2">
    <location>
        <begin position="217"/>
        <end position="235"/>
    </location>
</feature>
<keyword evidence="2" id="KW-0812">Transmembrane</keyword>
<gene>
    <name evidence="3" type="ORF">ACFQVD_28510</name>
</gene>
<feature type="region of interest" description="Disordered" evidence="1">
    <location>
        <begin position="1"/>
        <end position="35"/>
    </location>
</feature>
<reference evidence="4" key="1">
    <citation type="journal article" date="2019" name="Int. J. Syst. Evol. Microbiol.">
        <title>The Global Catalogue of Microorganisms (GCM) 10K type strain sequencing project: providing services to taxonomists for standard genome sequencing and annotation.</title>
        <authorList>
            <consortium name="The Broad Institute Genomics Platform"/>
            <consortium name="The Broad Institute Genome Sequencing Center for Infectious Disease"/>
            <person name="Wu L."/>
            <person name="Ma J."/>
        </authorList>
    </citation>
    <scope>NUCLEOTIDE SEQUENCE [LARGE SCALE GENOMIC DNA]</scope>
    <source>
        <strain evidence="4">JCM 10083</strain>
    </source>
</reference>
<feature type="transmembrane region" description="Helical" evidence="2">
    <location>
        <begin position="41"/>
        <end position="59"/>
    </location>
</feature>
<sequence length="253" mass="26946">MTDERTTRHLPLPGTPRSGRPADGRNGAGTSPATSATRAGWLLPTALILLSAVPMAAGAVRLDELAGGAAITPENARFFAAPVPVVAHIVCVSLYSVLGAFQFAPGFRRRRPGWHRAAGRLLIPCGLVAAATGLWMTLFYPRPAGDGDLLAGFRLVFGTAMIMAILLGLAAIRRRDIARHREWMIRGYAIGQGAGTQALTHLPWFLIAGTPGELPRALLVGAGWVINLAVAEWFIRRRPLSSPRTFASGFAGR</sequence>
<protein>
    <submittedName>
        <fullName evidence="3">DUF2306 domain-containing protein</fullName>
    </submittedName>
</protein>
<dbReference type="Pfam" id="PF10067">
    <property type="entry name" value="DUF2306"/>
    <property type="match status" value="1"/>
</dbReference>
<dbReference type="EMBL" id="JBHTEE010000001">
    <property type="protein sequence ID" value="MFC7604062.1"/>
    <property type="molecule type" value="Genomic_DNA"/>
</dbReference>
<organism evidence="3 4">
    <name type="scientific">Streptosporangium amethystogenes subsp. fukuiense</name>
    <dbReference type="NCBI Taxonomy" id="698418"/>
    <lineage>
        <taxon>Bacteria</taxon>
        <taxon>Bacillati</taxon>
        <taxon>Actinomycetota</taxon>
        <taxon>Actinomycetes</taxon>
        <taxon>Streptosporangiales</taxon>
        <taxon>Streptosporangiaceae</taxon>
        <taxon>Streptosporangium</taxon>
    </lineage>
</organism>
<feature type="transmembrane region" description="Helical" evidence="2">
    <location>
        <begin position="121"/>
        <end position="140"/>
    </location>
</feature>
<dbReference type="Proteomes" id="UP001596514">
    <property type="component" value="Unassembled WGS sequence"/>
</dbReference>
<evidence type="ECO:0000313" key="4">
    <source>
        <dbReference type="Proteomes" id="UP001596514"/>
    </source>
</evidence>
<feature type="transmembrane region" description="Helical" evidence="2">
    <location>
        <begin position="79"/>
        <end position="101"/>
    </location>
</feature>
<keyword evidence="2" id="KW-0472">Membrane</keyword>
<evidence type="ECO:0000256" key="2">
    <source>
        <dbReference type="SAM" id="Phobius"/>
    </source>
</evidence>
<evidence type="ECO:0000313" key="3">
    <source>
        <dbReference type="EMBL" id="MFC7604062.1"/>
    </source>
</evidence>
<evidence type="ECO:0000256" key="1">
    <source>
        <dbReference type="SAM" id="MobiDB-lite"/>
    </source>
</evidence>
<keyword evidence="2" id="KW-1133">Transmembrane helix</keyword>